<dbReference type="Proteomes" id="UP000235220">
    <property type="component" value="Chromosome 2"/>
</dbReference>
<dbReference type="GeneID" id="109011807"/>
<dbReference type="SUPFAM" id="SSF53098">
    <property type="entry name" value="Ribonuclease H-like"/>
    <property type="match status" value="1"/>
</dbReference>
<dbReference type="RefSeq" id="XP_018848712.1">
    <property type="nucleotide sequence ID" value="XM_018993167.2"/>
</dbReference>
<dbReference type="InterPro" id="IPR036397">
    <property type="entry name" value="RNaseH_sf"/>
</dbReference>
<dbReference type="OrthoDB" id="185618at2759"/>
<dbReference type="InterPro" id="IPR025724">
    <property type="entry name" value="GAG-pre-integrase_dom"/>
</dbReference>
<accession>A0A2I4GXU8</accession>
<dbReference type="Gramene" id="Jr02_20410_p1">
    <property type="protein sequence ID" value="cds.Jr02_20410_p1"/>
    <property type="gene ID" value="Jr02_20410"/>
</dbReference>
<proteinExistence type="predicted"/>
<keyword evidence="1" id="KW-1185">Reference proteome</keyword>
<dbReference type="GO" id="GO:0003676">
    <property type="term" value="F:nucleic acid binding"/>
    <property type="evidence" value="ECO:0007669"/>
    <property type="project" value="InterPro"/>
</dbReference>
<dbReference type="GO" id="GO:0015074">
    <property type="term" value="P:DNA integration"/>
    <property type="evidence" value="ECO:0007669"/>
    <property type="project" value="InterPro"/>
</dbReference>
<dbReference type="InterPro" id="IPR001584">
    <property type="entry name" value="Integrase_cat-core"/>
</dbReference>
<reference evidence="2" key="1">
    <citation type="submission" date="2025-08" db="UniProtKB">
        <authorList>
            <consortium name="RefSeq"/>
        </authorList>
    </citation>
    <scope>IDENTIFICATION</scope>
    <source>
        <tissue evidence="2">Leaves</tissue>
    </source>
</reference>
<evidence type="ECO:0000313" key="1">
    <source>
        <dbReference type="Proteomes" id="UP000235220"/>
    </source>
</evidence>
<dbReference type="Pfam" id="PF13976">
    <property type="entry name" value="gag_pre-integrs"/>
    <property type="match status" value="1"/>
</dbReference>
<name>A0A2I4GXU8_JUGRE</name>
<organism evidence="1 2">
    <name type="scientific">Juglans regia</name>
    <name type="common">English walnut</name>
    <dbReference type="NCBI Taxonomy" id="51240"/>
    <lineage>
        <taxon>Eukaryota</taxon>
        <taxon>Viridiplantae</taxon>
        <taxon>Streptophyta</taxon>
        <taxon>Embryophyta</taxon>
        <taxon>Tracheophyta</taxon>
        <taxon>Spermatophyta</taxon>
        <taxon>Magnoliopsida</taxon>
        <taxon>eudicotyledons</taxon>
        <taxon>Gunneridae</taxon>
        <taxon>Pentapetalae</taxon>
        <taxon>rosids</taxon>
        <taxon>fabids</taxon>
        <taxon>Fagales</taxon>
        <taxon>Juglandaceae</taxon>
        <taxon>Juglans</taxon>
    </lineage>
</organism>
<sequence length="274" mass="32000">MARRRLLLLLKPFDLYSMRQSNSHSRATNPQDILTKEIIGRGTKRGGLYYMDDFDFSQANTMLRTDDKERQIWLWHRRLGHPSFSYLKRLFPSLFSNLHESDFRCETCILAKSHCASYPISLKKCETPFTLIHSDVWGPAPILVSSGVRWFVIFVDDCTRMTWLYVMKNKNEVFGIFRSFQNMIKTQFSAKLQILRSDNGSEYDNNELREYFQAHGLHHETTCSQTPQQNGVAERKNRHILEIARALLTAVHAPRRYWADAVGTAVYLLNRMPS</sequence>
<protein>
    <submittedName>
        <fullName evidence="2">Uncharacterized protein LOC109011807 isoform X3</fullName>
    </submittedName>
</protein>
<dbReference type="Pfam" id="PF00665">
    <property type="entry name" value="rve"/>
    <property type="match status" value="1"/>
</dbReference>
<dbReference type="Gene3D" id="3.30.420.10">
    <property type="entry name" value="Ribonuclease H-like superfamily/Ribonuclease H"/>
    <property type="match status" value="1"/>
</dbReference>
<dbReference type="PROSITE" id="PS50994">
    <property type="entry name" value="INTEGRASE"/>
    <property type="match status" value="1"/>
</dbReference>
<dbReference type="PANTHER" id="PTHR42648">
    <property type="entry name" value="TRANSPOSASE, PUTATIVE-RELATED"/>
    <property type="match status" value="1"/>
</dbReference>
<evidence type="ECO:0000313" key="2">
    <source>
        <dbReference type="RefSeq" id="XP_018848712.1"/>
    </source>
</evidence>
<gene>
    <name evidence="2" type="primary">LOC109011807</name>
</gene>
<dbReference type="InterPro" id="IPR039537">
    <property type="entry name" value="Retrotran_Ty1/copia-like"/>
</dbReference>
<dbReference type="PANTHER" id="PTHR42648:SF22">
    <property type="entry name" value="REVERSE TRANSCRIPTASE TY1_COPIA-TYPE DOMAIN-CONTAINING PROTEIN"/>
    <property type="match status" value="1"/>
</dbReference>
<dbReference type="InterPro" id="IPR012337">
    <property type="entry name" value="RNaseH-like_sf"/>
</dbReference>
<dbReference type="AlphaFoldDB" id="A0A2I4GXU8"/>